<accession>A0A1H4S3K7</accession>
<gene>
    <name evidence="2" type="ORF">SAMN04489793_2164</name>
</gene>
<reference evidence="3" key="1">
    <citation type="submission" date="2016-10" db="EMBL/GenBank/DDBJ databases">
        <authorList>
            <person name="Varghese N."/>
            <person name="Submissions S."/>
        </authorList>
    </citation>
    <scope>NUCLEOTIDE SEQUENCE [LARGE SCALE GENOMIC DNA]</scope>
    <source>
        <strain evidence="3">DSM 44234</strain>
    </source>
</reference>
<name>A0A1H4S3K7_TSUTY</name>
<dbReference type="RefSeq" id="WP_068742175.1">
    <property type="nucleotide sequence ID" value="NZ_CBDRGN010000001.1"/>
</dbReference>
<evidence type="ECO:0008006" key="4">
    <source>
        <dbReference type="Google" id="ProtNLM"/>
    </source>
</evidence>
<feature type="signal peptide" evidence="1">
    <location>
        <begin position="1"/>
        <end position="26"/>
    </location>
</feature>
<feature type="chain" id="PRO_5010285529" description="PknH-like extracellular domain-containing protein" evidence="1">
    <location>
        <begin position="27"/>
        <end position="195"/>
    </location>
</feature>
<proteinExistence type="predicted"/>
<evidence type="ECO:0000256" key="1">
    <source>
        <dbReference type="SAM" id="SignalP"/>
    </source>
</evidence>
<dbReference type="Proteomes" id="UP000182241">
    <property type="component" value="Unassembled WGS sequence"/>
</dbReference>
<dbReference type="AlphaFoldDB" id="A0A1H4S3K7"/>
<dbReference type="STRING" id="57704.SAMN04489793_2164"/>
<dbReference type="OrthoDB" id="4774217at2"/>
<sequence length="195" mass="20703">MIARRFAAALVPVAAVSLFVPAFAHAAPVNTAQAVLAAHEFPLGSSGYEVETETLGQFDRPQAGSRPATACGRFIDAMFQRLSGARVSDAGALRGGTKINATIVSRPMARFMAEGFPTCEASLAPRSRSTVLAAPADLARLNPFLFRDKDEIQGWVDVRGISVNVITSATVGSAVDTDAFWQTLRAQVAKVERQP</sequence>
<evidence type="ECO:0000313" key="3">
    <source>
        <dbReference type="Proteomes" id="UP000182241"/>
    </source>
</evidence>
<protein>
    <recommendedName>
        <fullName evidence="4">PknH-like extracellular domain-containing protein</fullName>
    </recommendedName>
</protein>
<keyword evidence="1" id="KW-0732">Signal</keyword>
<evidence type="ECO:0000313" key="2">
    <source>
        <dbReference type="EMBL" id="SEC38682.1"/>
    </source>
</evidence>
<dbReference type="EMBL" id="FNSA01000003">
    <property type="protein sequence ID" value="SEC38682.1"/>
    <property type="molecule type" value="Genomic_DNA"/>
</dbReference>
<keyword evidence="3" id="KW-1185">Reference proteome</keyword>
<organism evidence="2 3">
    <name type="scientific">Tsukamurella tyrosinosolvens</name>
    <dbReference type="NCBI Taxonomy" id="57704"/>
    <lineage>
        <taxon>Bacteria</taxon>
        <taxon>Bacillati</taxon>
        <taxon>Actinomycetota</taxon>
        <taxon>Actinomycetes</taxon>
        <taxon>Mycobacteriales</taxon>
        <taxon>Tsukamurellaceae</taxon>
        <taxon>Tsukamurella</taxon>
    </lineage>
</organism>